<gene>
    <name evidence="1" type="ORF">SAMN05421779_104100</name>
</gene>
<evidence type="ECO:0000313" key="2">
    <source>
        <dbReference type="Proteomes" id="UP000185678"/>
    </source>
</evidence>
<reference evidence="1 2" key="1">
    <citation type="submission" date="2017-01" db="EMBL/GenBank/DDBJ databases">
        <authorList>
            <person name="Mah S.A."/>
            <person name="Swanson W.J."/>
            <person name="Moy G.W."/>
            <person name="Vacquier V.D."/>
        </authorList>
    </citation>
    <scope>NUCLEOTIDE SEQUENCE [LARGE SCALE GENOMIC DNA]</scope>
    <source>
        <strain evidence="1 2">DSM 11589</strain>
    </source>
</reference>
<name>A0A1N7MFY8_9PROT</name>
<accession>A0A1N7MFY8</accession>
<dbReference type="STRING" id="80876.SAMN05421779_104100"/>
<dbReference type="Proteomes" id="UP000185678">
    <property type="component" value="Unassembled WGS sequence"/>
</dbReference>
<dbReference type="OrthoDB" id="279005at2"/>
<dbReference type="RefSeq" id="WP_076400557.1">
    <property type="nucleotide sequence ID" value="NZ_FTOA01000004.1"/>
</dbReference>
<dbReference type="AlphaFoldDB" id="A0A1N7MFY8"/>
<proteinExistence type="predicted"/>
<sequence>MACPFQTRMAVKVNADGHLLVPLRDSDGHQHNLQTIGQRSEGPGKTFLKGGRKTGLFHLIDPHKQVGKVPMVVAEGYATAAEGDRSSPVSFTTPADTCIHSLI</sequence>
<evidence type="ECO:0000313" key="1">
    <source>
        <dbReference type="EMBL" id="SIS85034.1"/>
    </source>
</evidence>
<keyword evidence="2" id="KW-1185">Reference proteome</keyword>
<organism evidence="1 2">
    <name type="scientific">Insolitispirillum peregrinum</name>
    <dbReference type="NCBI Taxonomy" id="80876"/>
    <lineage>
        <taxon>Bacteria</taxon>
        <taxon>Pseudomonadati</taxon>
        <taxon>Pseudomonadota</taxon>
        <taxon>Alphaproteobacteria</taxon>
        <taxon>Rhodospirillales</taxon>
        <taxon>Novispirillaceae</taxon>
        <taxon>Insolitispirillum</taxon>
    </lineage>
</organism>
<protein>
    <submittedName>
        <fullName evidence="1">Uncharacterized protein</fullName>
    </submittedName>
</protein>
<dbReference type="EMBL" id="FTOA01000004">
    <property type="protein sequence ID" value="SIS85034.1"/>
    <property type="molecule type" value="Genomic_DNA"/>
</dbReference>